<protein>
    <submittedName>
        <fullName evidence="1">Uncharacterized protein</fullName>
    </submittedName>
</protein>
<reference evidence="1 2" key="1">
    <citation type="journal article" date="2016" name="Mol. Biol. Evol.">
        <title>Comparative Genomics of Early-Diverging Mushroom-Forming Fungi Provides Insights into the Origins of Lignocellulose Decay Capabilities.</title>
        <authorList>
            <person name="Nagy L.G."/>
            <person name="Riley R."/>
            <person name="Tritt A."/>
            <person name="Adam C."/>
            <person name="Daum C."/>
            <person name="Floudas D."/>
            <person name="Sun H."/>
            <person name="Yadav J.S."/>
            <person name="Pangilinan J."/>
            <person name="Larsson K.H."/>
            <person name="Matsuura K."/>
            <person name="Barry K."/>
            <person name="Labutti K."/>
            <person name="Kuo R."/>
            <person name="Ohm R.A."/>
            <person name="Bhattacharya S.S."/>
            <person name="Shirouzu T."/>
            <person name="Yoshinaga Y."/>
            <person name="Martin F.M."/>
            <person name="Grigoriev I.V."/>
            <person name="Hibbett D.S."/>
        </authorList>
    </citation>
    <scope>NUCLEOTIDE SEQUENCE [LARGE SCALE GENOMIC DNA]</scope>
    <source>
        <strain evidence="1 2">HHB12733</strain>
    </source>
</reference>
<keyword evidence="2" id="KW-1185">Reference proteome</keyword>
<evidence type="ECO:0000313" key="1">
    <source>
        <dbReference type="EMBL" id="KZT55742.1"/>
    </source>
</evidence>
<organism evidence="1 2">
    <name type="scientific">Calocera cornea HHB12733</name>
    <dbReference type="NCBI Taxonomy" id="1353952"/>
    <lineage>
        <taxon>Eukaryota</taxon>
        <taxon>Fungi</taxon>
        <taxon>Dikarya</taxon>
        <taxon>Basidiomycota</taxon>
        <taxon>Agaricomycotina</taxon>
        <taxon>Dacrymycetes</taxon>
        <taxon>Dacrymycetales</taxon>
        <taxon>Dacrymycetaceae</taxon>
        <taxon>Calocera</taxon>
    </lineage>
</organism>
<gene>
    <name evidence="1" type="ORF">CALCODRAFT_545214</name>
</gene>
<dbReference type="EMBL" id="KV423989">
    <property type="protein sequence ID" value="KZT55742.1"/>
    <property type="molecule type" value="Genomic_DNA"/>
</dbReference>
<evidence type="ECO:0000313" key="2">
    <source>
        <dbReference type="Proteomes" id="UP000076842"/>
    </source>
</evidence>
<dbReference type="InParanoid" id="A0A165EXR3"/>
<dbReference type="AlphaFoldDB" id="A0A165EXR3"/>
<accession>A0A165EXR3</accession>
<proteinExistence type="predicted"/>
<name>A0A165EXR3_9BASI</name>
<sequence>MDQGNTPDTSTKSSSEVTLAPSAVADGVARHGKSALELYDFWSCIVAEVLLGGTHLESADTVRSGVERERTEQKQFQYPSAAYLFRDMPSSIKGTVWGRPSQGFWGRHPITGAPKLTTIVLQFWKGIPLPLHLYAAPAQRRMTAHSMPAGALILHDATVMTISPPSDDPGVWLGRGALGFYSLAKEYRRRQPHHCGSLCLGDIEGLSQEHLCVRVDRGIDGKRCGYRVGQRSRHPYQDRRLRSVLDIRSNVGGQWHNVPAARAGQDASPC</sequence>
<dbReference type="Proteomes" id="UP000076842">
    <property type="component" value="Unassembled WGS sequence"/>
</dbReference>